<dbReference type="AlphaFoldDB" id="A0A178IJQ5"/>
<sequence length="96" mass="10611">MSRRPPPECAICGTELSPNARACPNCGADERTGWDGAADLYDGLDLPGEEDTAEAYERFLRNEMPQRARQRKHHFIIIVVCIVLVVAVAMSVLGLR</sequence>
<dbReference type="EMBL" id="LRRQ01000075">
    <property type="protein sequence ID" value="OAM90120.1"/>
    <property type="molecule type" value="Genomic_DNA"/>
</dbReference>
<accession>A0A178IJQ5</accession>
<keyword evidence="3" id="KW-1185">Reference proteome</keyword>
<evidence type="ECO:0000313" key="3">
    <source>
        <dbReference type="Proteomes" id="UP000078486"/>
    </source>
</evidence>
<organism evidence="2 3">
    <name type="scientific">Termitidicoccus mucosus</name>
    <dbReference type="NCBI Taxonomy" id="1184151"/>
    <lineage>
        <taxon>Bacteria</taxon>
        <taxon>Pseudomonadati</taxon>
        <taxon>Verrucomicrobiota</taxon>
        <taxon>Opitutia</taxon>
        <taxon>Opitutales</taxon>
        <taxon>Opitutaceae</taxon>
        <taxon>Termitidicoccus</taxon>
    </lineage>
</organism>
<proteinExistence type="predicted"/>
<feature type="transmembrane region" description="Helical" evidence="1">
    <location>
        <begin position="74"/>
        <end position="95"/>
    </location>
</feature>
<dbReference type="Proteomes" id="UP000078486">
    <property type="component" value="Unassembled WGS sequence"/>
</dbReference>
<gene>
    <name evidence="2" type="ORF">AW736_10110</name>
</gene>
<dbReference type="OrthoDB" id="197183at2"/>
<keyword evidence="1" id="KW-0812">Transmembrane</keyword>
<keyword evidence="1" id="KW-0472">Membrane</keyword>
<evidence type="ECO:0000256" key="1">
    <source>
        <dbReference type="SAM" id="Phobius"/>
    </source>
</evidence>
<evidence type="ECO:0000313" key="2">
    <source>
        <dbReference type="EMBL" id="OAM90120.1"/>
    </source>
</evidence>
<name>A0A178IJQ5_9BACT</name>
<dbReference type="RefSeq" id="WP_068770150.1">
    <property type="nucleotide sequence ID" value="NZ_CP109796.1"/>
</dbReference>
<reference evidence="2 3" key="1">
    <citation type="submission" date="2016-01" db="EMBL/GenBank/DDBJ databases">
        <title>High potential of lignocellulose degradation of a new Verrucomicrobia species.</title>
        <authorList>
            <person name="Wang Y."/>
            <person name="Shi Y."/>
            <person name="Qiu Z."/>
            <person name="Liu S."/>
            <person name="Yang H."/>
        </authorList>
    </citation>
    <scope>NUCLEOTIDE SEQUENCE [LARGE SCALE GENOMIC DNA]</scope>
    <source>
        <strain evidence="2 3">TSB47</strain>
    </source>
</reference>
<protein>
    <submittedName>
        <fullName evidence="2">Uncharacterized protein</fullName>
    </submittedName>
</protein>
<comment type="caution">
    <text evidence="2">The sequence shown here is derived from an EMBL/GenBank/DDBJ whole genome shotgun (WGS) entry which is preliminary data.</text>
</comment>
<keyword evidence="1" id="KW-1133">Transmembrane helix</keyword>